<dbReference type="OrthoDB" id="5521406at2"/>
<name>A0A561QHF7_9HYPH</name>
<dbReference type="AlphaFoldDB" id="A0A561QHF7"/>
<reference evidence="1 2" key="1">
    <citation type="submission" date="2019-06" db="EMBL/GenBank/DDBJ databases">
        <title>Sorghum-associated microbial communities from plants grown in Nebraska, USA.</title>
        <authorList>
            <person name="Schachtman D."/>
        </authorList>
    </citation>
    <scope>NUCLEOTIDE SEQUENCE [LARGE SCALE GENOMIC DNA]</scope>
    <source>
        <strain evidence="1 2">1225</strain>
    </source>
</reference>
<dbReference type="EMBL" id="VIWP01000007">
    <property type="protein sequence ID" value="TWF49772.1"/>
    <property type="molecule type" value="Genomic_DNA"/>
</dbReference>
<keyword evidence="2" id="KW-1185">Reference proteome</keyword>
<dbReference type="Proteomes" id="UP000320653">
    <property type="component" value="Unassembled WGS sequence"/>
</dbReference>
<protein>
    <submittedName>
        <fullName evidence="1">Immunity protein 8 of polymorphic toxin system</fullName>
    </submittedName>
</protein>
<dbReference type="Pfam" id="PF15586">
    <property type="entry name" value="Imm8"/>
    <property type="match status" value="1"/>
</dbReference>
<evidence type="ECO:0000313" key="2">
    <source>
        <dbReference type="Proteomes" id="UP000320653"/>
    </source>
</evidence>
<comment type="caution">
    <text evidence="1">The sequence shown here is derived from an EMBL/GenBank/DDBJ whole genome shotgun (WGS) entry which is preliminary data.</text>
</comment>
<evidence type="ECO:0000313" key="1">
    <source>
        <dbReference type="EMBL" id="TWF49772.1"/>
    </source>
</evidence>
<accession>A0A561QHF7</accession>
<dbReference type="RefSeq" id="WP_145641034.1">
    <property type="nucleotide sequence ID" value="NZ_VIWP01000007.1"/>
</dbReference>
<proteinExistence type="predicted"/>
<dbReference type="InterPro" id="IPR028964">
    <property type="entry name" value="Imm8"/>
</dbReference>
<sequence>MLELRADIIVAISAGETFDIEMDGSETIANVSSDDADIWLQLAIGPKGADWTETFSVRVVTPNRVPFKSDETRIIRIHRYSHDTLLDYLRTAVAACERDTWEGCLEALRVKFLWEWDTPNARKRKR</sequence>
<organism evidence="1 2">
    <name type="scientific">Neorhizobium alkalisoli</name>
    <dbReference type="NCBI Taxonomy" id="528178"/>
    <lineage>
        <taxon>Bacteria</taxon>
        <taxon>Pseudomonadati</taxon>
        <taxon>Pseudomonadota</taxon>
        <taxon>Alphaproteobacteria</taxon>
        <taxon>Hyphomicrobiales</taxon>
        <taxon>Rhizobiaceae</taxon>
        <taxon>Rhizobium/Agrobacterium group</taxon>
        <taxon>Neorhizobium</taxon>
    </lineage>
</organism>
<gene>
    <name evidence="1" type="ORF">FHW37_107139</name>
</gene>